<evidence type="ECO:0000313" key="3">
    <source>
        <dbReference type="Proteomes" id="UP000214720"/>
    </source>
</evidence>
<feature type="region of interest" description="Disordered" evidence="1">
    <location>
        <begin position="1"/>
        <end position="25"/>
    </location>
</feature>
<gene>
    <name evidence="2" type="ORF">BSU04_16860</name>
</gene>
<dbReference type="AlphaFoldDB" id="A0A226X1Z6"/>
<evidence type="ECO:0000313" key="2">
    <source>
        <dbReference type="EMBL" id="OXC77441.1"/>
    </source>
</evidence>
<accession>A0A226X1Z6</accession>
<sequence>MRERELLKALSDPDNATSTNEPPGRAVFFHDKEISECSSILSTLVRSSLSRAPNGNRNALPLPDVDLPMIF</sequence>
<comment type="caution">
    <text evidence="2">The sequence shown here is derived from an EMBL/GenBank/DDBJ whole genome shotgun (WGS) entry which is preliminary data.</text>
</comment>
<evidence type="ECO:0000256" key="1">
    <source>
        <dbReference type="SAM" id="MobiDB-lite"/>
    </source>
</evidence>
<reference evidence="3" key="1">
    <citation type="submission" date="2017-01" db="EMBL/GenBank/DDBJ databases">
        <title>Genome Analysis of Deinococcus marmoris KOPRI26562.</title>
        <authorList>
            <person name="Kim J.H."/>
            <person name="Oh H.-M."/>
        </authorList>
    </citation>
    <scope>NUCLEOTIDE SEQUENCE [LARGE SCALE GENOMIC DNA]</scope>
    <source>
        <strain evidence="3">PAMC 26633</strain>
    </source>
</reference>
<proteinExistence type="predicted"/>
<dbReference type="Proteomes" id="UP000214720">
    <property type="component" value="Unassembled WGS sequence"/>
</dbReference>
<organism evidence="2 3">
    <name type="scientific">Caballeronia sordidicola</name>
    <name type="common">Burkholderia sordidicola</name>
    <dbReference type="NCBI Taxonomy" id="196367"/>
    <lineage>
        <taxon>Bacteria</taxon>
        <taxon>Pseudomonadati</taxon>
        <taxon>Pseudomonadota</taxon>
        <taxon>Betaproteobacteria</taxon>
        <taxon>Burkholderiales</taxon>
        <taxon>Burkholderiaceae</taxon>
        <taxon>Caballeronia</taxon>
    </lineage>
</organism>
<dbReference type="EMBL" id="MTHB01000107">
    <property type="protein sequence ID" value="OXC77441.1"/>
    <property type="molecule type" value="Genomic_DNA"/>
</dbReference>
<name>A0A226X1Z6_CABSO</name>
<protein>
    <submittedName>
        <fullName evidence="2">Uncharacterized protein</fullName>
    </submittedName>
</protein>